<feature type="DNA-binding region" description="H-T-H motif" evidence="4">
    <location>
        <begin position="28"/>
        <end position="47"/>
    </location>
</feature>
<dbReference type="InterPro" id="IPR050109">
    <property type="entry name" value="HTH-type_TetR-like_transc_reg"/>
</dbReference>
<organism evidence="6">
    <name type="scientific">Magnetospirillum gryphiswaldense</name>
    <dbReference type="NCBI Taxonomy" id="55518"/>
    <lineage>
        <taxon>Bacteria</taxon>
        <taxon>Pseudomonadati</taxon>
        <taxon>Pseudomonadota</taxon>
        <taxon>Alphaproteobacteria</taxon>
        <taxon>Rhodospirillales</taxon>
        <taxon>Rhodospirillaceae</taxon>
        <taxon>Magnetospirillum</taxon>
    </lineage>
</organism>
<evidence type="ECO:0000256" key="2">
    <source>
        <dbReference type="ARBA" id="ARBA00023125"/>
    </source>
</evidence>
<dbReference type="InterPro" id="IPR001647">
    <property type="entry name" value="HTH_TetR"/>
</dbReference>
<evidence type="ECO:0000256" key="4">
    <source>
        <dbReference type="PROSITE-ProRule" id="PRU00335"/>
    </source>
</evidence>
<dbReference type="PROSITE" id="PS50977">
    <property type="entry name" value="HTH_TETR_2"/>
    <property type="match status" value="1"/>
</dbReference>
<proteinExistence type="predicted"/>
<evidence type="ECO:0000259" key="5">
    <source>
        <dbReference type="PROSITE" id="PS50977"/>
    </source>
</evidence>
<dbReference type="SUPFAM" id="SSF48498">
    <property type="entry name" value="Tetracyclin repressor-like, C-terminal domain"/>
    <property type="match status" value="1"/>
</dbReference>
<keyword evidence="3" id="KW-0804">Transcription</keyword>
<accession>A4TUK4</accession>
<feature type="domain" description="HTH tetR-type" evidence="5">
    <location>
        <begin position="5"/>
        <end position="65"/>
    </location>
</feature>
<protein>
    <submittedName>
        <fullName evidence="6">Regulatory protein, TetR</fullName>
    </submittedName>
</protein>
<evidence type="ECO:0000313" key="6">
    <source>
        <dbReference type="EMBL" id="CAM74311.1"/>
    </source>
</evidence>
<dbReference type="Gene3D" id="1.10.357.10">
    <property type="entry name" value="Tetracycline Repressor, domain 2"/>
    <property type="match status" value="1"/>
</dbReference>
<dbReference type="PANTHER" id="PTHR30055">
    <property type="entry name" value="HTH-TYPE TRANSCRIPTIONAL REGULATOR RUTR"/>
    <property type="match status" value="1"/>
</dbReference>
<reference evidence="6" key="1">
    <citation type="journal article" date="2007" name="J. Bacteriol.">
        <title>Comparative genome analysis of four magnetotactic bacteria reveals a complex set of group-specific genes implicated in magnetosome biomineralization and function.</title>
        <authorList>
            <person name="Richter M."/>
            <person name="Kube M."/>
            <person name="Bazylinski D.A."/>
            <person name="Lombardot T."/>
            <person name="Gloeckner F.O."/>
            <person name="Reinhardt R."/>
            <person name="Schueler D."/>
        </authorList>
    </citation>
    <scope>NUCLEOTIDE SEQUENCE</scope>
    <source>
        <strain evidence="6">MSR-1</strain>
    </source>
</reference>
<dbReference type="PRINTS" id="PR00455">
    <property type="entry name" value="HTHTETR"/>
</dbReference>
<dbReference type="GO" id="GO:0000976">
    <property type="term" value="F:transcription cis-regulatory region binding"/>
    <property type="evidence" value="ECO:0007669"/>
    <property type="project" value="TreeGrafter"/>
</dbReference>
<dbReference type="InterPro" id="IPR036271">
    <property type="entry name" value="Tet_transcr_reg_TetR-rel_C_sf"/>
</dbReference>
<dbReference type="Pfam" id="PF00440">
    <property type="entry name" value="TetR_N"/>
    <property type="match status" value="1"/>
</dbReference>
<keyword evidence="2 4" id="KW-0238">DNA-binding</keyword>
<dbReference type="AlphaFoldDB" id="A4TUK4"/>
<evidence type="ECO:0000256" key="3">
    <source>
        <dbReference type="ARBA" id="ARBA00023163"/>
    </source>
</evidence>
<evidence type="ECO:0000256" key="1">
    <source>
        <dbReference type="ARBA" id="ARBA00023015"/>
    </source>
</evidence>
<dbReference type="GO" id="GO:0003700">
    <property type="term" value="F:DNA-binding transcription factor activity"/>
    <property type="evidence" value="ECO:0007669"/>
    <property type="project" value="TreeGrafter"/>
</dbReference>
<dbReference type="PANTHER" id="PTHR30055:SF234">
    <property type="entry name" value="HTH-TYPE TRANSCRIPTIONAL REGULATOR BETI"/>
    <property type="match status" value="1"/>
</dbReference>
<keyword evidence="1" id="KW-0805">Transcription regulation</keyword>
<gene>
    <name evidence="6" type="ORF">MGR_2029</name>
</gene>
<name>A4TUK4_9PROT</name>
<sequence length="198" mass="21704">MKDGRPTRQRIHDAALRLFVEKGVTETSVRDLAQAAGIAEGTLYRHYASKDDLVADLFARNYTAFAHHLTALQAPLHGFRPRLAALIGEIFRFHDDNPTLFRFLLLVQHQGLPRIADGADNPVSVLHELVEQGIKDGDLGLTDPALATAMILGLMLQPATAIIYGRLQAPLSRFTDQINAACLRALDSTGQPTEVHHG</sequence>
<dbReference type="InterPro" id="IPR009057">
    <property type="entry name" value="Homeodomain-like_sf"/>
</dbReference>
<dbReference type="SUPFAM" id="SSF46689">
    <property type="entry name" value="Homeodomain-like"/>
    <property type="match status" value="1"/>
</dbReference>
<dbReference type="EMBL" id="CU459003">
    <property type="protein sequence ID" value="CAM74311.1"/>
    <property type="molecule type" value="Genomic_DNA"/>
</dbReference>